<organism evidence="2 3">
    <name type="scientific">Candidatus Wallbacteria bacterium GWC2_49_35</name>
    <dbReference type="NCBI Taxonomy" id="1817813"/>
    <lineage>
        <taxon>Bacteria</taxon>
        <taxon>Candidatus Walliibacteriota</taxon>
    </lineage>
</organism>
<dbReference type="EMBL" id="MGFH01000202">
    <property type="protein sequence ID" value="OGM02731.1"/>
    <property type="molecule type" value="Genomic_DNA"/>
</dbReference>
<dbReference type="PANTHER" id="PTHR12697:SF5">
    <property type="entry name" value="DEOXYHYPUSINE HYDROXYLASE"/>
    <property type="match status" value="1"/>
</dbReference>
<dbReference type="Proteomes" id="UP000178735">
    <property type="component" value="Unassembled WGS sequence"/>
</dbReference>
<dbReference type="InterPro" id="IPR004155">
    <property type="entry name" value="PBS_lyase_HEAT"/>
</dbReference>
<gene>
    <name evidence="2" type="ORF">A2008_06425</name>
</gene>
<dbReference type="AlphaFoldDB" id="A0A1F7WIU4"/>
<comment type="caution">
    <text evidence="2">The sequence shown here is derived from an EMBL/GenBank/DDBJ whole genome shotgun (WGS) entry which is preliminary data.</text>
</comment>
<protein>
    <recommendedName>
        <fullName evidence="4">Condensin complex subunit 1 C-terminal domain-containing protein</fullName>
    </recommendedName>
</protein>
<evidence type="ECO:0000313" key="2">
    <source>
        <dbReference type="EMBL" id="OGM02731.1"/>
    </source>
</evidence>
<dbReference type="PROSITE" id="PS50077">
    <property type="entry name" value="HEAT_REPEAT"/>
    <property type="match status" value="1"/>
</dbReference>
<comment type="function">
    <text evidence="1">Catalyzes the hydroxylation of the N(6)-(4-aminobutyl)-L-lysine intermediate produced by deoxyhypusine synthase/DHPS on a critical lysine of the eukaryotic translation initiation factor 5A/eIF-5A. This is the second step of the post-translational modification of that lysine into an unusual amino acid residue named hypusine. Hypusination is unique to mature eIF-5A factor and is essential for its function.</text>
</comment>
<dbReference type="InterPro" id="IPR016024">
    <property type="entry name" value="ARM-type_fold"/>
</dbReference>
<dbReference type="InterPro" id="IPR011989">
    <property type="entry name" value="ARM-like"/>
</dbReference>
<sequence length="519" mass="57738">MHKEAMLKIINDQSQARKKKLADALCEIATEDAIGGLYQMLADKSDFVVLFAMERIGDLALNDAQINVKYVLDTFNKFRDAEYIKMACVRALGYANNHVAIKVLVDALRDKSAGVRYYAVDALAKYGVTASLPAINLFTEEFIEWPTRQAAALALTFISTLKGSEVEVTLKNVLTIKSENIKFSVVRAFNDVGNVVMGEKIREFLKIDTLEDRYEIRKMIKSVSKKEEMEQLIKQLTIINQQQCLDLVMALKNVKNPDEARESLAKLLRNCDDKRVKAIILRIIGLSKAKFSVPLLGECIKDPDKRVRANAIESLAELGDETVIDLIKPALNDFDNRVKANAAKGLWKLGGARSLQILREMLTDSDKWMRASAAYALGEIGVIQVGEILQAAVNDHDNDVKINVIKALGKISDINSVQILCDIMQNKSEDWIVRKTAVVAMAKSGSEEAHQFLMKEKENEGETQLYRETIVVILEEVFGKDFANALKSQTAYETVENDLDAAAAAGKQGEDAPERTSAD</sequence>
<dbReference type="GO" id="GO:0016491">
    <property type="term" value="F:oxidoreductase activity"/>
    <property type="evidence" value="ECO:0007669"/>
    <property type="project" value="TreeGrafter"/>
</dbReference>
<dbReference type="STRING" id="1817813.A2008_06425"/>
<dbReference type="SMART" id="SM00567">
    <property type="entry name" value="EZ_HEAT"/>
    <property type="match status" value="7"/>
</dbReference>
<dbReference type="Pfam" id="PF13646">
    <property type="entry name" value="HEAT_2"/>
    <property type="match status" value="3"/>
</dbReference>
<evidence type="ECO:0008006" key="4">
    <source>
        <dbReference type="Google" id="ProtNLM"/>
    </source>
</evidence>
<proteinExistence type="predicted"/>
<accession>A0A1F7WIU4</accession>
<dbReference type="Gene3D" id="1.25.10.10">
    <property type="entry name" value="Leucine-rich Repeat Variant"/>
    <property type="match status" value="3"/>
</dbReference>
<name>A0A1F7WIU4_9BACT</name>
<evidence type="ECO:0000256" key="1">
    <source>
        <dbReference type="ARBA" id="ARBA00045876"/>
    </source>
</evidence>
<reference evidence="2 3" key="1">
    <citation type="journal article" date="2016" name="Nat. Commun.">
        <title>Thousands of microbial genomes shed light on interconnected biogeochemical processes in an aquifer system.</title>
        <authorList>
            <person name="Anantharaman K."/>
            <person name="Brown C.T."/>
            <person name="Hug L.A."/>
            <person name="Sharon I."/>
            <person name="Castelle C.J."/>
            <person name="Probst A.J."/>
            <person name="Thomas B.C."/>
            <person name="Singh A."/>
            <person name="Wilkins M.J."/>
            <person name="Karaoz U."/>
            <person name="Brodie E.L."/>
            <person name="Williams K.H."/>
            <person name="Hubbard S.S."/>
            <person name="Banfield J.F."/>
        </authorList>
    </citation>
    <scope>NUCLEOTIDE SEQUENCE [LARGE SCALE GENOMIC DNA]</scope>
</reference>
<dbReference type="InterPro" id="IPR021133">
    <property type="entry name" value="HEAT_type_2"/>
</dbReference>
<dbReference type="PANTHER" id="PTHR12697">
    <property type="entry name" value="PBS LYASE HEAT-LIKE PROTEIN"/>
    <property type="match status" value="1"/>
</dbReference>
<dbReference type="SUPFAM" id="SSF48371">
    <property type="entry name" value="ARM repeat"/>
    <property type="match status" value="2"/>
</dbReference>
<evidence type="ECO:0000313" key="3">
    <source>
        <dbReference type="Proteomes" id="UP000178735"/>
    </source>
</evidence>